<evidence type="ECO:0000313" key="3">
    <source>
        <dbReference type="Proteomes" id="UP000727456"/>
    </source>
</evidence>
<dbReference type="InterPro" id="IPR013022">
    <property type="entry name" value="Xyl_isomerase-like_TIM-brl"/>
</dbReference>
<dbReference type="InterPro" id="IPR050312">
    <property type="entry name" value="IolE/XylAMocC-like"/>
</dbReference>
<dbReference type="Gene3D" id="3.20.20.150">
    <property type="entry name" value="Divalent-metal-dependent TIM barrel enzymes"/>
    <property type="match status" value="1"/>
</dbReference>
<feature type="domain" description="Xylose isomerase-like TIM barrel" evidence="1">
    <location>
        <begin position="20"/>
        <end position="239"/>
    </location>
</feature>
<organism evidence="2 3">
    <name type="scientific">Sphingomonas vulcanisoli</name>
    <dbReference type="NCBI Taxonomy" id="1658060"/>
    <lineage>
        <taxon>Bacteria</taxon>
        <taxon>Pseudomonadati</taxon>
        <taxon>Pseudomonadota</taxon>
        <taxon>Alphaproteobacteria</taxon>
        <taxon>Sphingomonadales</taxon>
        <taxon>Sphingomonadaceae</taxon>
        <taxon>Sphingomonas</taxon>
    </lineage>
</organism>
<keyword evidence="2" id="KW-0413">Isomerase</keyword>
<dbReference type="PANTHER" id="PTHR12110:SF48">
    <property type="entry name" value="BLL3656 PROTEIN"/>
    <property type="match status" value="1"/>
</dbReference>
<evidence type="ECO:0000313" key="2">
    <source>
        <dbReference type="EMBL" id="NIJ08752.1"/>
    </source>
</evidence>
<reference evidence="2 3" key="1">
    <citation type="submission" date="2020-03" db="EMBL/GenBank/DDBJ databases">
        <title>Genomic Encyclopedia of Type Strains, Phase III (KMG-III): the genomes of soil and plant-associated and newly described type strains.</title>
        <authorList>
            <person name="Whitman W."/>
        </authorList>
    </citation>
    <scope>NUCLEOTIDE SEQUENCE [LARGE SCALE GENOMIC DNA]</scope>
    <source>
        <strain evidence="2 3">CECT 8804</strain>
    </source>
</reference>
<gene>
    <name evidence="2" type="ORF">FHS31_002376</name>
</gene>
<dbReference type="RefSeq" id="WP_167073716.1">
    <property type="nucleotide sequence ID" value="NZ_JAAOZC010000006.1"/>
</dbReference>
<dbReference type="Pfam" id="PF01261">
    <property type="entry name" value="AP_endonuc_2"/>
    <property type="match status" value="1"/>
</dbReference>
<dbReference type="PANTHER" id="PTHR12110">
    <property type="entry name" value="HYDROXYPYRUVATE ISOMERASE"/>
    <property type="match status" value="1"/>
</dbReference>
<keyword evidence="3" id="KW-1185">Reference proteome</keyword>
<accession>A0ABX0TTA6</accession>
<dbReference type="SUPFAM" id="SSF51658">
    <property type="entry name" value="Xylose isomerase-like"/>
    <property type="match status" value="1"/>
</dbReference>
<evidence type="ECO:0000259" key="1">
    <source>
        <dbReference type="Pfam" id="PF01261"/>
    </source>
</evidence>
<name>A0ABX0TTA6_9SPHN</name>
<comment type="caution">
    <text evidence="2">The sequence shown here is derived from an EMBL/GenBank/DDBJ whole genome shotgun (WGS) entry which is preliminary data.</text>
</comment>
<dbReference type="InterPro" id="IPR036237">
    <property type="entry name" value="Xyl_isomerase-like_sf"/>
</dbReference>
<dbReference type="Proteomes" id="UP000727456">
    <property type="component" value="Unassembled WGS sequence"/>
</dbReference>
<sequence length="256" mass="27000">MTLAMASGVVPELDPLATISAAAAAGFDAVGLWIEPQNWDPALQRNAAAALRDTGLGLIDVEAIWLRPGRLPDTARRAVDIGIRLGAANALVVSSDPDISASADKFAELCDHAAGAPIRINLEFGPFADISTFEQARAILAEVRQPEAALLFDPYHLFRTGGVLADVQSTAKEKLSYAQICDAMVGPDGLGLIDRALPGEGVLPLGDFLSALPPGIPLSVELRSPTLYAAEPDPLRRACRVAQATRAFLARHYSDA</sequence>
<proteinExistence type="predicted"/>
<protein>
    <submittedName>
        <fullName evidence="2">Sugar phosphate isomerase/epimerase</fullName>
    </submittedName>
</protein>
<dbReference type="GO" id="GO:0016853">
    <property type="term" value="F:isomerase activity"/>
    <property type="evidence" value="ECO:0007669"/>
    <property type="project" value="UniProtKB-KW"/>
</dbReference>
<dbReference type="EMBL" id="JAAOZC010000006">
    <property type="protein sequence ID" value="NIJ08752.1"/>
    <property type="molecule type" value="Genomic_DNA"/>
</dbReference>